<dbReference type="OrthoDB" id="9793637at2"/>
<evidence type="ECO:0000313" key="3">
    <source>
        <dbReference type="EMBL" id="SFB41841.1"/>
    </source>
</evidence>
<organism evidence="3 4">
    <name type="scientific">Amycolatopsis marina</name>
    <dbReference type="NCBI Taxonomy" id="490629"/>
    <lineage>
        <taxon>Bacteria</taxon>
        <taxon>Bacillati</taxon>
        <taxon>Actinomycetota</taxon>
        <taxon>Actinomycetes</taxon>
        <taxon>Pseudonocardiales</taxon>
        <taxon>Pseudonocardiaceae</taxon>
        <taxon>Amycolatopsis</taxon>
    </lineage>
</organism>
<gene>
    <name evidence="3" type="ORF">SAMN05216266_110209</name>
</gene>
<dbReference type="EMBL" id="FOKG01000010">
    <property type="protein sequence ID" value="SFB41841.1"/>
    <property type="molecule type" value="Genomic_DNA"/>
</dbReference>
<feature type="compositionally biased region" description="Pro residues" evidence="1">
    <location>
        <begin position="153"/>
        <end position="162"/>
    </location>
</feature>
<dbReference type="RefSeq" id="WP_091674463.1">
    <property type="nucleotide sequence ID" value="NZ_FOKG01000010.1"/>
</dbReference>
<dbReference type="PANTHER" id="PTHR35585">
    <property type="entry name" value="HHE DOMAIN PROTEIN (AFU_ORTHOLOGUE AFUA_4G00730)"/>
    <property type="match status" value="1"/>
</dbReference>
<dbReference type="STRING" id="490629.SAMN05216266_110209"/>
<dbReference type="CDD" id="cd12108">
    <property type="entry name" value="Hr-like"/>
    <property type="match status" value="1"/>
</dbReference>
<feature type="domain" description="Hemerythrin-like" evidence="2">
    <location>
        <begin position="9"/>
        <end position="127"/>
    </location>
</feature>
<protein>
    <submittedName>
        <fullName evidence="3">Hemerythrin HHE cation binding domain-containing protein</fullName>
    </submittedName>
</protein>
<evidence type="ECO:0000259" key="2">
    <source>
        <dbReference type="Pfam" id="PF01814"/>
    </source>
</evidence>
<dbReference type="InterPro" id="IPR012312">
    <property type="entry name" value="Hemerythrin-like"/>
</dbReference>
<keyword evidence="4" id="KW-1185">Reference proteome</keyword>
<sequence>MTTQERTDLITVITNDHREVERVFTELESGSGTPQHRRDLADHVIAELVRHSVAEEQFMYPAARKHLPGGDELADHEIEEHAEAEQVMKQLEDVEPTDPQFDQLLRQLIEDVRHHVQDEENDLLPKLQSACSDQELRDLGEKVLRAKKMAPTRPHPGAPDKPPANLMLDPGAGLIDKVRDGLSGRKN</sequence>
<dbReference type="Gene3D" id="1.20.120.520">
    <property type="entry name" value="nmb1532 protein domain like"/>
    <property type="match status" value="1"/>
</dbReference>
<dbReference type="AlphaFoldDB" id="A0A1I1AUX5"/>
<dbReference type="PANTHER" id="PTHR35585:SF1">
    <property type="entry name" value="HHE DOMAIN PROTEIN (AFU_ORTHOLOGUE AFUA_4G00730)"/>
    <property type="match status" value="1"/>
</dbReference>
<evidence type="ECO:0000256" key="1">
    <source>
        <dbReference type="SAM" id="MobiDB-lite"/>
    </source>
</evidence>
<proteinExistence type="predicted"/>
<dbReference type="Proteomes" id="UP000243799">
    <property type="component" value="Unassembled WGS sequence"/>
</dbReference>
<dbReference type="Pfam" id="PF01814">
    <property type="entry name" value="Hemerythrin"/>
    <property type="match status" value="1"/>
</dbReference>
<feature type="region of interest" description="Disordered" evidence="1">
    <location>
        <begin position="147"/>
        <end position="187"/>
    </location>
</feature>
<evidence type="ECO:0000313" key="4">
    <source>
        <dbReference type="Proteomes" id="UP000243799"/>
    </source>
</evidence>
<accession>A0A1I1AUX5</accession>
<name>A0A1I1AUX5_9PSEU</name>
<feature type="compositionally biased region" description="Basic and acidic residues" evidence="1">
    <location>
        <begin position="176"/>
        <end position="187"/>
    </location>
</feature>
<reference evidence="4" key="1">
    <citation type="submission" date="2016-10" db="EMBL/GenBank/DDBJ databases">
        <authorList>
            <person name="Varghese N."/>
            <person name="Submissions S."/>
        </authorList>
    </citation>
    <scope>NUCLEOTIDE SEQUENCE [LARGE SCALE GENOMIC DNA]</scope>
    <source>
        <strain evidence="4">CGMCC 4.3568</strain>
    </source>
</reference>